<keyword evidence="2" id="KW-1185">Reference proteome</keyword>
<dbReference type="AlphaFoldDB" id="A0A9P6VQX2"/>
<dbReference type="Proteomes" id="UP000785200">
    <property type="component" value="Unassembled WGS sequence"/>
</dbReference>
<name>A0A9P6VQX2_9HELO</name>
<proteinExistence type="predicted"/>
<reference evidence="1" key="1">
    <citation type="submission" date="2019-07" db="EMBL/GenBank/DDBJ databases">
        <title>Hyphodiscus hymeniophilus genome sequencing and assembly.</title>
        <authorList>
            <person name="Kramer G."/>
            <person name="Nodwell J."/>
        </authorList>
    </citation>
    <scope>NUCLEOTIDE SEQUENCE</scope>
    <source>
        <strain evidence="1">ATCC 34498</strain>
    </source>
</reference>
<sequence>MPFLRSVLITSESQQVAELLLLMERSSSSDVSYYVINKSSISTATSSTAGTETVDLGRPWSMYAQACFQKTVLEAITEDAAFEEARRIRDQSWLFLKAHLCSHYLNNSGKIVY</sequence>
<dbReference type="InterPro" id="IPR012334">
    <property type="entry name" value="Pectin_lyas_fold"/>
</dbReference>
<gene>
    <name evidence="1" type="ORF">D0Z07_0182</name>
</gene>
<comment type="caution">
    <text evidence="1">The sequence shown here is derived from an EMBL/GenBank/DDBJ whole genome shotgun (WGS) entry which is preliminary data.</text>
</comment>
<evidence type="ECO:0000313" key="2">
    <source>
        <dbReference type="Proteomes" id="UP000785200"/>
    </source>
</evidence>
<organism evidence="1 2">
    <name type="scientific">Hyphodiscus hymeniophilus</name>
    <dbReference type="NCBI Taxonomy" id="353542"/>
    <lineage>
        <taxon>Eukaryota</taxon>
        <taxon>Fungi</taxon>
        <taxon>Dikarya</taxon>
        <taxon>Ascomycota</taxon>
        <taxon>Pezizomycotina</taxon>
        <taxon>Leotiomycetes</taxon>
        <taxon>Helotiales</taxon>
        <taxon>Hyphodiscaceae</taxon>
        <taxon>Hyphodiscus</taxon>
    </lineage>
</organism>
<protein>
    <submittedName>
        <fullName evidence="1">Pectinesterase</fullName>
    </submittedName>
</protein>
<dbReference type="EMBL" id="VNKQ01000002">
    <property type="protein sequence ID" value="KAG0652547.1"/>
    <property type="molecule type" value="Genomic_DNA"/>
</dbReference>
<accession>A0A9P6VQX2</accession>
<dbReference type="Gene3D" id="2.160.20.10">
    <property type="entry name" value="Single-stranded right-handed beta-helix, Pectin lyase-like"/>
    <property type="match status" value="1"/>
</dbReference>
<evidence type="ECO:0000313" key="1">
    <source>
        <dbReference type="EMBL" id="KAG0652547.1"/>
    </source>
</evidence>